<comment type="similarity">
    <text evidence="5">In the N-terminal section; belongs to the TrpC family.</text>
</comment>
<accession>A0A6L7HTZ5</accession>
<evidence type="ECO:0000256" key="10">
    <source>
        <dbReference type="ARBA" id="ARBA00023141"/>
    </source>
</evidence>
<comment type="catalytic activity">
    <reaction evidence="1 16">
        <text>N-(5-phospho-beta-D-ribosyl)anthranilate = 1-(2-carboxyphenylamino)-1-deoxy-D-ribulose 5-phosphate</text>
        <dbReference type="Rhea" id="RHEA:21540"/>
        <dbReference type="ChEBI" id="CHEBI:18277"/>
        <dbReference type="ChEBI" id="CHEBI:58613"/>
        <dbReference type="EC" id="5.3.1.24"/>
    </reaction>
</comment>
<protein>
    <recommendedName>
        <fullName evidence="15 16">Multifunctional fusion protein</fullName>
    </recommendedName>
    <domain>
        <recommendedName>
            <fullName evidence="15">Indole-3-glycerol phosphate synthase</fullName>
            <shortName evidence="15">IGPS</shortName>
            <ecNumber evidence="15">4.1.1.48</ecNumber>
        </recommendedName>
    </domain>
    <domain>
        <recommendedName>
            <fullName evidence="16">N-(5'-phosphoribosyl)anthranilate isomerase</fullName>
            <shortName evidence="16">PRAI</shortName>
            <ecNumber evidence="16">5.3.1.24</ecNumber>
        </recommendedName>
    </domain>
</protein>
<dbReference type="HAMAP" id="MF_00134_B">
    <property type="entry name" value="IGPS_B"/>
    <property type="match status" value="1"/>
</dbReference>
<dbReference type="Proteomes" id="UP000474778">
    <property type="component" value="Unassembled WGS sequence"/>
</dbReference>
<dbReference type="Pfam" id="PF00218">
    <property type="entry name" value="IGPS"/>
    <property type="match status" value="1"/>
</dbReference>
<evidence type="ECO:0000256" key="15">
    <source>
        <dbReference type="HAMAP-Rule" id="MF_00134"/>
    </source>
</evidence>
<evidence type="ECO:0000256" key="6">
    <source>
        <dbReference type="ARBA" id="ARBA00009847"/>
    </source>
</evidence>
<comment type="similarity">
    <text evidence="6">In the C-terminal section; belongs to the TrpF family.</text>
</comment>
<dbReference type="InterPro" id="IPR045186">
    <property type="entry name" value="Indole-3-glycerol_P_synth"/>
</dbReference>
<dbReference type="EC" id="5.3.1.24" evidence="16"/>
<dbReference type="InterPro" id="IPR001468">
    <property type="entry name" value="Indole-3-GlycerolPSynthase_CS"/>
</dbReference>
<proteinExistence type="inferred from homology"/>
<reference evidence="19 20" key="1">
    <citation type="submission" date="2019-12" db="EMBL/GenBank/DDBJ databases">
        <title>Shewanella insulae sp. nov., isolated from a tidal flat.</title>
        <authorList>
            <person name="Yoon J.-H."/>
        </authorList>
    </citation>
    <scope>NUCLEOTIDE SEQUENCE [LARGE SCALE GENOMIC DNA]</scope>
    <source>
        <strain evidence="19 20">JBTF-M18</strain>
    </source>
</reference>
<evidence type="ECO:0000256" key="11">
    <source>
        <dbReference type="ARBA" id="ARBA00023235"/>
    </source>
</evidence>
<name>A0A6L7HTZ5_9GAMM</name>
<dbReference type="AlphaFoldDB" id="A0A6L7HTZ5"/>
<keyword evidence="12 15" id="KW-0456">Lyase</keyword>
<dbReference type="PANTHER" id="PTHR22854">
    <property type="entry name" value="TRYPTOPHAN BIOSYNTHESIS PROTEIN"/>
    <property type="match status" value="1"/>
</dbReference>
<dbReference type="InterPro" id="IPR013785">
    <property type="entry name" value="Aldolase_TIM"/>
</dbReference>
<dbReference type="InterPro" id="IPR011060">
    <property type="entry name" value="RibuloseP-bd_barrel"/>
</dbReference>
<comment type="similarity">
    <text evidence="16">Belongs to the TrpF family.</text>
</comment>
<dbReference type="Pfam" id="PF00697">
    <property type="entry name" value="PRAI"/>
    <property type="match status" value="1"/>
</dbReference>
<dbReference type="SUPFAM" id="SSF51366">
    <property type="entry name" value="Ribulose-phoshate binding barrel"/>
    <property type="match status" value="2"/>
</dbReference>
<dbReference type="EMBL" id="WRPA01000001">
    <property type="protein sequence ID" value="MXR67633.1"/>
    <property type="molecule type" value="Genomic_DNA"/>
</dbReference>
<keyword evidence="8 15" id="KW-0210">Decarboxylase</keyword>
<dbReference type="EC" id="4.1.1.48" evidence="15"/>
<comment type="pathway">
    <text evidence="4 15">Amino-acid biosynthesis; L-tryptophan biosynthesis; L-tryptophan from chorismate: step 4/5.</text>
</comment>
<dbReference type="Gene3D" id="3.20.20.70">
    <property type="entry name" value="Aldolase class I"/>
    <property type="match status" value="2"/>
</dbReference>
<evidence type="ECO:0000256" key="8">
    <source>
        <dbReference type="ARBA" id="ARBA00022793"/>
    </source>
</evidence>
<dbReference type="GO" id="GO:0004425">
    <property type="term" value="F:indole-3-glycerol-phosphate synthase activity"/>
    <property type="evidence" value="ECO:0007669"/>
    <property type="project" value="UniProtKB-UniRule"/>
</dbReference>
<comment type="caution">
    <text evidence="19">The sequence shown here is derived from an EMBL/GenBank/DDBJ whole genome shotgun (WGS) entry which is preliminary data.</text>
</comment>
<comment type="catalytic activity">
    <reaction evidence="2 15">
        <text>1-(2-carboxyphenylamino)-1-deoxy-D-ribulose 5-phosphate + H(+) = (1S,2R)-1-C-(indol-3-yl)glycerol 3-phosphate + CO2 + H2O</text>
        <dbReference type="Rhea" id="RHEA:23476"/>
        <dbReference type="ChEBI" id="CHEBI:15377"/>
        <dbReference type="ChEBI" id="CHEBI:15378"/>
        <dbReference type="ChEBI" id="CHEBI:16526"/>
        <dbReference type="ChEBI" id="CHEBI:58613"/>
        <dbReference type="ChEBI" id="CHEBI:58866"/>
        <dbReference type="EC" id="4.1.1.48"/>
    </reaction>
</comment>
<evidence type="ECO:0000256" key="1">
    <source>
        <dbReference type="ARBA" id="ARBA00001164"/>
    </source>
</evidence>
<evidence type="ECO:0000256" key="16">
    <source>
        <dbReference type="HAMAP-Rule" id="MF_00135"/>
    </source>
</evidence>
<dbReference type="InterPro" id="IPR013798">
    <property type="entry name" value="Indole-3-glycerol_P_synth_dom"/>
</dbReference>
<keyword evidence="10 15" id="KW-0057">Aromatic amino acid biosynthesis</keyword>
<evidence type="ECO:0000256" key="2">
    <source>
        <dbReference type="ARBA" id="ARBA00001633"/>
    </source>
</evidence>
<keyword evidence="11 16" id="KW-0413">Isomerase</keyword>
<comment type="similarity">
    <text evidence="15">Belongs to the TrpC family.</text>
</comment>
<dbReference type="InterPro" id="IPR001240">
    <property type="entry name" value="PRAI_dom"/>
</dbReference>
<evidence type="ECO:0000256" key="7">
    <source>
        <dbReference type="ARBA" id="ARBA00022605"/>
    </source>
</evidence>
<evidence type="ECO:0000256" key="4">
    <source>
        <dbReference type="ARBA" id="ARBA00004696"/>
    </source>
</evidence>
<keyword evidence="13" id="KW-0511">Multifunctional enzyme</keyword>
<keyword evidence="9 15" id="KW-0822">Tryptophan biosynthesis</keyword>
<evidence type="ECO:0000256" key="14">
    <source>
        <dbReference type="ARBA" id="ARBA00025592"/>
    </source>
</evidence>
<sequence>MQASVNNQIGASKTSSNVLTRIVDTKPAHIAALKQRFPEASLAPKVSDRSLYQALKAPNAGFIFECKKASPSKGLIRQAFDVEAIADVYNHYAAAISVLTDEQFFQGDMDYLPKVRARVSQPILCKDFFVDPYQVKLAAHQGADAILLMLSVLDDERYQQLASLAAQYQLDVLTEVSNEEELKRAIALDAAIIGINNRNLRDLTTDLATTEALAPRIPADRVVVSESGIYTQQQVRRLSPLVDGFLVGSSLMAEADLDLACRALTLGHNKVCGLTRSEDVRNVADAGALYGGLIFAKKSPRYVSPEQALSLVKQQRNTGKALNFVGVFVNEAPGTIAELAKRLNLFAVQLHGSESEYNIAQLRLALDALGCQPQIWKAVAVDVDASVNVDSESNSDESQTLTIPTNADRLLYDSKTKAANGVQFGGTGHAFNWQQQLPHKADAMLAGGLNAGNACDAARQGFYGLDFNSGLESAPGIKDAELIKLAFTALREY</sequence>
<comment type="function">
    <text evidence="14">Bifunctional enzyme that catalyzes two sequential steps of tryptophan biosynthetic pathway. The first reaction is catalyzed by the isomerase, coded by the TrpF domain; the second reaction is catalyzed by the synthase, coded by the TrpC domain.</text>
</comment>
<dbReference type="PANTHER" id="PTHR22854:SF2">
    <property type="entry name" value="INDOLE-3-GLYCEROL-PHOSPHATE SYNTHASE"/>
    <property type="match status" value="1"/>
</dbReference>
<dbReference type="GO" id="GO:0000162">
    <property type="term" value="P:L-tryptophan biosynthetic process"/>
    <property type="evidence" value="ECO:0007669"/>
    <property type="project" value="UniProtKB-UniRule"/>
</dbReference>
<comment type="pathway">
    <text evidence="3 16">Amino-acid biosynthesis; L-tryptophan biosynthesis; L-tryptophan from chorismate: step 3/5.</text>
</comment>
<evidence type="ECO:0000313" key="19">
    <source>
        <dbReference type="EMBL" id="MXR67633.1"/>
    </source>
</evidence>
<keyword evidence="7 15" id="KW-0028">Amino-acid biosynthesis</keyword>
<evidence type="ECO:0000256" key="9">
    <source>
        <dbReference type="ARBA" id="ARBA00022822"/>
    </source>
</evidence>
<dbReference type="PROSITE" id="PS00614">
    <property type="entry name" value="IGPS"/>
    <property type="match status" value="1"/>
</dbReference>
<evidence type="ECO:0000256" key="3">
    <source>
        <dbReference type="ARBA" id="ARBA00004664"/>
    </source>
</evidence>
<feature type="domain" description="Indole-3-glycerol phosphate synthase" evidence="17">
    <location>
        <begin position="19"/>
        <end position="264"/>
    </location>
</feature>
<dbReference type="FunFam" id="3.20.20.70:FF:000024">
    <property type="entry name" value="Indole-3-glycerol phosphate synthase"/>
    <property type="match status" value="1"/>
</dbReference>
<evidence type="ECO:0000259" key="18">
    <source>
        <dbReference type="Pfam" id="PF00697"/>
    </source>
</evidence>
<dbReference type="NCBIfam" id="NF006945">
    <property type="entry name" value="PRK09427.1"/>
    <property type="match status" value="1"/>
</dbReference>
<keyword evidence="20" id="KW-1185">Reference proteome</keyword>
<evidence type="ECO:0000256" key="12">
    <source>
        <dbReference type="ARBA" id="ARBA00023239"/>
    </source>
</evidence>
<evidence type="ECO:0000259" key="17">
    <source>
        <dbReference type="Pfam" id="PF00218"/>
    </source>
</evidence>
<dbReference type="HAMAP" id="MF_00135">
    <property type="entry name" value="PRAI"/>
    <property type="match status" value="1"/>
</dbReference>
<dbReference type="RefSeq" id="WP_160793600.1">
    <property type="nucleotide sequence ID" value="NZ_WRPA01000001.1"/>
</dbReference>
<feature type="domain" description="N-(5'phosphoribosyl) anthranilate isomerase (PRAI)" evidence="18">
    <location>
        <begin position="269"/>
        <end position="487"/>
    </location>
</feature>
<organism evidence="19 20">
    <name type="scientific">Shewanella insulae</name>
    <dbReference type="NCBI Taxonomy" id="2681496"/>
    <lineage>
        <taxon>Bacteria</taxon>
        <taxon>Pseudomonadati</taxon>
        <taxon>Pseudomonadota</taxon>
        <taxon>Gammaproteobacteria</taxon>
        <taxon>Alteromonadales</taxon>
        <taxon>Shewanellaceae</taxon>
        <taxon>Shewanella</taxon>
    </lineage>
</organism>
<evidence type="ECO:0000256" key="13">
    <source>
        <dbReference type="ARBA" id="ARBA00023268"/>
    </source>
</evidence>
<dbReference type="GO" id="GO:0004640">
    <property type="term" value="F:phosphoribosylanthranilate isomerase activity"/>
    <property type="evidence" value="ECO:0007669"/>
    <property type="project" value="UniProtKB-UniRule"/>
</dbReference>
<evidence type="ECO:0000256" key="5">
    <source>
        <dbReference type="ARBA" id="ARBA00007902"/>
    </source>
</evidence>
<dbReference type="UniPathway" id="UPA00035">
    <property type="reaction ID" value="UER00042"/>
</dbReference>
<gene>
    <name evidence="19" type="primary">trpCF</name>
    <name evidence="15" type="synonym">trpC</name>
    <name evidence="16" type="synonym">trpF</name>
    <name evidence="19" type="ORF">GNT65_02945</name>
</gene>
<evidence type="ECO:0000313" key="20">
    <source>
        <dbReference type="Proteomes" id="UP000474778"/>
    </source>
</evidence>
<dbReference type="CDD" id="cd00405">
    <property type="entry name" value="PRAI"/>
    <property type="match status" value="1"/>
</dbReference>
<dbReference type="CDD" id="cd00331">
    <property type="entry name" value="IGPS"/>
    <property type="match status" value="1"/>
</dbReference>